<dbReference type="KEGG" id="kpul:GXN76_03120"/>
<name>A0A7D3XPL0_9BACL</name>
<gene>
    <name evidence="6" type="ORF">GXN76_03120</name>
</gene>
<dbReference type="RefSeq" id="WP_173220419.1">
    <property type="nucleotide sequence ID" value="NZ_CP048104.1"/>
</dbReference>
<dbReference type="SUPFAM" id="SSF46689">
    <property type="entry name" value="Homeodomain-like"/>
    <property type="match status" value="1"/>
</dbReference>
<evidence type="ECO:0000256" key="4">
    <source>
        <dbReference type="PROSITE-ProRule" id="PRU00335"/>
    </source>
</evidence>
<keyword evidence="3" id="KW-0804">Transcription</keyword>
<evidence type="ECO:0000313" key="7">
    <source>
        <dbReference type="Proteomes" id="UP000503088"/>
    </source>
</evidence>
<dbReference type="EMBL" id="CP048104">
    <property type="protein sequence ID" value="QKG83562.1"/>
    <property type="molecule type" value="Genomic_DNA"/>
</dbReference>
<dbReference type="AlphaFoldDB" id="A0A7D3XPL0"/>
<dbReference type="InterPro" id="IPR041612">
    <property type="entry name" value="YfiR_C"/>
</dbReference>
<evidence type="ECO:0000256" key="3">
    <source>
        <dbReference type="ARBA" id="ARBA00023163"/>
    </source>
</evidence>
<evidence type="ECO:0000259" key="5">
    <source>
        <dbReference type="PROSITE" id="PS50977"/>
    </source>
</evidence>
<dbReference type="PRINTS" id="PR00455">
    <property type="entry name" value="HTHTETR"/>
</dbReference>
<dbReference type="PROSITE" id="PS50977">
    <property type="entry name" value="HTH_TETR_2"/>
    <property type="match status" value="1"/>
</dbReference>
<accession>A0A7D3XPL0</accession>
<evidence type="ECO:0000256" key="1">
    <source>
        <dbReference type="ARBA" id="ARBA00023015"/>
    </source>
</evidence>
<feature type="DNA-binding region" description="H-T-H motif" evidence="4">
    <location>
        <begin position="34"/>
        <end position="53"/>
    </location>
</feature>
<keyword evidence="2 4" id="KW-0238">DNA-binding</keyword>
<reference evidence="6 7" key="1">
    <citation type="submission" date="2020-01" db="EMBL/GenBank/DDBJ databases">
        <authorList>
            <person name="Gulvik C.A."/>
            <person name="Batra D.G."/>
        </authorList>
    </citation>
    <scope>NUCLEOTIDE SEQUENCE [LARGE SCALE GENOMIC DNA]</scope>
    <source>
        <strain evidence="6 7">W9323</strain>
    </source>
</reference>
<dbReference type="PANTHER" id="PTHR47506">
    <property type="entry name" value="TRANSCRIPTIONAL REGULATORY PROTEIN"/>
    <property type="match status" value="1"/>
</dbReference>
<protein>
    <submittedName>
        <fullName evidence="6">TetR/AcrR family transcriptional regulator</fullName>
    </submittedName>
</protein>
<evidence type="ECO:0000313" key="6">
    <source>
        <dbReference type="EMBL" id="QKG83562.1"/>
    </source>
</evidence>
<sequence>MSPKVSEAYKQEKKEKLIHAAKRVFIQKGYTHTTMQDIMDEAGVSRGALYTYFDNIEHAFLEVLQSDDQQEIVFFKPNQSSSLWSQLTNWVQGQQNHIETIQQSLLLARAEFFLSTHSMGNKERVPNLIERYHRIQEAIQEFIQRGIKQGEFQPQLPPQSISLYLISFLDGLMLDTFQLGSERTDVEEQLHVLLFSLKQMLCPIEKKN</sequence>
<dbReference type="InterPro" id="IPR036271">
    <property type="entry name" value="Tet_transcr_reg_TetR-rel_C_sf"/>
</dbReference>
<dbReference type="Proteomes" id="UP000503088">
    <property type="component" value="Chromosome"/>
</dbReference>
<dbReference type="InterPro" id="IPR009057">
    <property type="entry name" value="Homeodomain-like_sf"/>
</dbReference>
<dbReference type="Pfam" id="PF00440">
    <property type="entry name" value="TetR_N"/>
    <property type="match status" value="1"/>
</dbReference>
<feature type="domain" description="HTH tetR-type" evidence="5">
    <location>
        <begin position="11"/>
        <end position="71"/>
    </location>
</feature>
<dbReference type="Gene3D" id="1.10.10.60">
    <property type="entry name" value="Homeodomain-like"/>
    <property type="match status" value="1"/>
</dbReference>
<dbReference type="Pfam" id="PF17922">
    <property type="entry name" value="TetR_C_17"/>
    <property type="match status" value="1"/>
</dbReference>
<proteinExistence type="predicted"/>
<dbReference type="InterPro" id="IPR001647">
    <property type="entry name" value="HTH_TetR"/>
</dbReference>
<keyword evidence="1" id="KW-0805">Transcription regulation</keyword>
<organism evidence="6 7">
    <name type="scientific">Kroppenstedtia pulmonis</name>
    <dbReference type="NCBI Taxonomy" id="1380685"/>
    <lineage>
        <taxon>Bacteria</taxon>
        <taxon>Bacillati</taxon>
        <taxon>Bacillota</taxon>
        <taxon>Bacilli</taxon>
        <taxon>Bacillales</taxon>
        <taxon>Thermoactinomycetaceae</taxon>
        <taxon>Kroppenstedtia</taxon>
    </lineage>
</organism>
<dbReference type="PANTHER" id="PTHR47506:SF6">
    <property type="entry name" value="HTH-TYPE TRANSCRIPTIONAL REPRESSOR NEMR"/>
    <property type="match status" value="1"/>
</dbReference>
<dbReference type="Gene3D" id="1.10.357.10">
    <property type="entry name" value="Tetracycline Repressor, domain 2"/>
    <property type="match status" value="1"/>
</dbReference>
<dbReference type="SUPFAM" id="SSF48498">
    <property type="entry name" value="Tetracyclin repressor-like, C-terminal domain"/>
    <property type="match status" value="1"/>
</dbReference>
<evidence type="ECO:0000256" key="2">
    <source>
        <dbReference type="ARBA" id="ARBA00023125"/>
    </source>
</evidence>
<dbReference type="GO" id="GO:0003677">
    <property type="term" value="F:DNA binding"/>
    <property type="evidence" value="ECO:0007669"/>
    <property type="project" value="UniProtKB-UniRule"/>
</dbReference>
<keyword evidence="7" id="KW-1185">Reference proteome</keyword>